<dbReference type="EMBL" id="LAVV01008134">
    <property type="protein sequence ID" value="KNZ53675.1"/>
    <property type="molecule type" value="Genomic_DNA"/>
</dbReference>
<dbReference type="PANTHER" id="PTHR12933:SF0">
    <property type="entry name" value="U3 SMALL NUCLEOLAR RNA-ASSOCIATED PROTEIN 25 HOMOLOG"/>
    <property type="match status" value="1"/>
</dbReference>
<organism evidence="11 12">
    <name type="scientific">Puccinia sorghi</name>
    <dbReference type="NCBI Taxonomy" id="27349"/>
    <lineage>
        <taxon>Eukaryota</taxon>
        <taxon>Fungi</taxon>
        <taxon>Dikarya</taxon>
        <taxon>Basidiomycota</taxon>
        <taxon>Pucciniomycotina</taxon>
        <taxon>Pucciniomycetes</taxon>
        <taxon>Pucciniales</taxon>
        <taxon>Pucciniaceae</taxon>
        <taxon>Puccinia</taxon>
    </lineage>
</organism>
<sequence length="695" mass="80385">MNNDELRIKLLTLLNVVAAKPPSTTEIQGRDWIQIAKLAANPPKKLHQEQPQETHLSQHHQAVDLYHRQFAPNTPILNPKALAQKEDRWKLSSNSKSNDHRRIVCFAQDHQQNIPTNTIPLIPTALQPALEKLTHHETLFWDSIKLYQDVLHTGIPYDHNRPHLQKATSLWLLQHILKLPNCRTRAEIIKNNEHLAQSSSPKKKFKIEPEPQVETPSGAEGSKVDRDIRDQGFTRPKVLILLPFRSSARDWVHSITSLSSSHTTKGVERFEKEYGLPPGTIDKLDADDAPLKYPLDHRIIFRGNIDDDFFLPIKFNRKEIRLYSDFYQSDLIIGSPVGLRKFIEKEGILNVQPQGCGFLVFNRNFYRRSDGCNPDAKLGSLGSKLSILHMMKQHWKTDEKKSKFVFERLNQIPKKPRDTDFSRVKPWYLDSHARHLRQSILFSAHISPEQNSLFRTLDNLSGKSIQFHHTQAYSSGLLWKVRRGLQQTWLTFDAGSDSVMEDELRFEFFRNQILAPLQLSALVKEGLGGVLIFIPSYFDFVRLESLLRSMEDVKFATISEYSTPSEISAARSSFFNRHVSYLLVTERFHFYHRYKIRGAQRIIFYSPPFHPEYYLEFVNEFPFLMQNPNSQAARVSDTNKPFRSQHVLPALQVKDVQAQLIFSPRDKSKIEPIVGLQDCQKMLNNLAVARSFTFV</sequence>
<comment type="function">
    <text evidence="1 7">DEAD-box RNA helicase-like protein required for pre-18S rRNA processing, specifically at sites A0, A1, and A2.</text>
</comment>
<keyword evidence="5 7" id="KW-0539">Nucleus</keyword>
<evidence type="ECO:0000256" key="3">
    <source>
        <dbReference type="ARBA" id="ARBA00009223"/>
    </source>
</evidence>
<dbReference type="PANTHER" id="PTHR12933">
    <property type="entry name" value="ORF PROTEIN-RELATED"/>
    <property type="match status" value="1"/>
</dbReference>
<keyword evidence="6 7" id="KW-0687">Ribonucleoprotein</keyword>
<feature type="domain" description="UTP25 NTP hydrolase-like" evidence="10">
    <location>
        <begin position="147"/>
        <end position="347"/>
    </location>
</feature>
<comment type="subcellular location">
    <subcellularLocation>
        <location evidence="2 7">Nucleus</location>
        <location evidence="2 7">Nucleolus</location>
    </subcellularLocation>
</comment>
<dbReference type="GO" id="GO:0019843">
    <property type="term" value="F:rRNA binding"/>
    <property type="evidence" value="ECO:0007669"/>
    <property type="project" value="TreeGrafter"/>
</dbReference>
<keyword evidence="7" id="KW-0690">Ribosome biogenesis</keyword>
<dbReference type="Proteomes" id="UP000037035">
    <property type="component" value="Unassembled WGS sequence"/>
</dbReference>
<evidence type="ECO:0000256" key="2">
    <source>
        <dbReference type="ARBA" id="ARBA00004604"/>
    </source>
</evidence>
<evidence type="ECO:0000256" key="5">
    <source>
        <dbReference type="ARBA" id="ARBA00023242"/>
    </source>
</evidence>
<feature type="domain" description="UTP25 C-terminal" evidence="9">
    <location>
        <begin position="480"/>
        <end position="685"/>
    </location>
</feature>
<evidence type="ECO:0000256" key="1">
    <source>
        <dbReference type="ARBA" id="ARBA00002883"/>
    </source>
</evidence>
<reference evidence="11 12" key="1">
    <citation type="submission" date="2015-08" db="EMBL/GenBank/DDBJ databases">
        <title>Next Generation Sequencing and Analysis of the Genome of Puccinia sorghi L Schw, the Causal Agent of Maize Common Rust.</title>
        <authorList>
            <person name="Rochi L."/>
            <person name="Burguener G."/>
            <person name="Darino M."/>
            <person name="Turjanski A."/>
            <person name="Kreff E."/>
            <person name="Dieguez M.J."/>
            <person name="Sacco F."/>
        </authorList>
    </citation>
    <scope>NUCLEOTIDE SEQUENCE [LARGE SCALE GENOMIC DNA]</scope>
    <source>
        <strain evidence="11 12">RO10H11247</strain>
    </source>
</reference>
<keyword evidence="12" id="KW-1185">Reference proteome</keyword>
<dbReference type="GO" id="GO:0032040">
    <property type="term" value="C:small-subunit processome"/>
    <property type="evidence" value="ECO:0007669"/>
    <property type="project" value="TreeGrafter"/>
</dbReference>
<dbReference type="Pfam" id="PF06862">
    <property type="entry name" value="Utp25_C"/>
    <property type="match status" value="1"/>
</dbReference>
<dbReference type="VEuPathDB" id="FungiDB:VP01_3169g2"/>
<evidence type="ECO:0000313" key="11">
    <source>
        <dbReference type="EMBL" id="KNZ53675.1"/>
    </source>
</evidence>
<protein>
    <recommendedName>
        <fullName evidence="4 7">U3 small nucleolar RNA-associated protein 25</fullName>
        <shortName evidence="7">U3 snoRNA-associated protein 25</shortName>
    </recommendedName>
</protein>
<comment type="subunit">
    <text evidence="7">Component of the ribosomal small subunit (SSU) processome composed of at least 40 protein subunits and snoRNA U3.</text>
</comment>
<comment type="caution">
    <text evidence="11">The sequence shown here is derived from an EMBL/GenBank/DDBJ whole genome shotgun (WGS) entry which is preliminary data.</text>
</comment>
<dbReference type="Pfam" id="PF22916">
    <property type="entry name" value="UTP25_NTPase-like"/>
    <property type="match status" value="2"/>
</dbReference>
<evidence type="ECO:0000259" key="9">
    <source>
        <dbReference type="Pfam" id="PF06862"/>
    </source>
</evidence>
<evidence type="ECO:0000259" key="10">
    <source>
        <dbReference type="Pfam" id="PF22916"/>
    </source>
</evidence>
<dbReference type="GO" id="GO:0000462">
    <property type="term" value="P:maturation of SSU-rRNA from tricistronic rRNA transcript (SSU-rRNA, 5.8S rRNA, LSU-rRNA)"/>
    <property type="evidence" value="ECO:0007669"/>
    <property type="project" value="TreeGrafter"/>
</dbReference>
<dbReference type="InterPro" id="IPR010678">
    <property type="entry name" value="UTP25"/>
</dbReference>
<dbReference type="AlphaFoldDB" id="A0A0L6V0L6"/>
<proteinExistence type="inferred from homology"/>
<dbReference type="STRING" id="27349.A0A0L6V0L6"/>
<evidence type="ECO:0000256" key="8">
    <source>
        <dbReference type="SAM" id="MobiDB-lite"/>
    </source>
</evidence>
<dbReference type="GO" id="GO:0034511">
    <property type="term" value="F:U3 snoRNA binding"/>
    <property type="evidence" value="ECO:0007669"/>
    <property type="project" value="InterPro"/>
</dbReference>
<gene>
    <name evidence="11" type="ORF">VP01_3169g2</name>
</gene>
<dbReference type="InterPro" id="IPR053940">
    <property type="entry name" value="UTP25_NTPase-like"/>
</dbReference>
<evidence type="ECO:0000256" key="4">
    <source>
        <dbReference type="ARBA" id="ARBA00015422"/>
    </source>
</evidence>
<evidence type="ECO:0000256" key="6">
    <source>
        <dbReference type="ARBA" id="ARBA00023274"/>
    </source>
</evidence>
<keyword evidence="7" id="KW-0698">rRNA processing</keyword>
<feature type="region of interest" description="Disordered" evidence="8">
    <location>
        <begin position="193"/>
        <end position="226"/>
    </location>
</feature>
<comment type="similarity">
    <text evidence="3 7">Belongs to the UTP25 family.</text>
</comment>
<dbReference type="InterPro" id="IPR053939">
    <property type="entry name" value="UTP25_C"/>
</dbReference>
<evidence type="ECO:0000313" key="12">
    <source>
        <dbReference type="Proteomes" id="UP000037035"/>
    </source>
</evidence>
<name>A0A0L6V0L6_9BASI</name>
<dbReference type="OrthoDB" id="10264378at2759"/>
<accession>A0A0L6V0L6</accession>
<evidence type="ECO:0000256" key="7">
    <source>
        <dbReference type="RuleBase" id="RU365070"/>
    </source>
</evidence>
<feature type="domain" description="UTP25 NTP hydrolase-like" evidence="10">
    <location>
        <begin position="401"/>
        <end position="463"/>
    </location>
</feature>